<dbReference type="Pfam" id="PF02817">
    <property type="entry name" value="E3_binding"/>
    <property type="match status" value="1"/>
</dbReference>
<evidence type="ECO:0000259" key="11">
    <source>
        <dbReference type="PROSITE" id="PS50968"/>
    </source>
</evidence>
<dbReference type="GO" id="GO:0033512">
    <property type="term" value="P:L-lysine catabolic process to acetyl-CoA via saccharopine"/>
    <property type="evidence" value="ECO:0007669"/>
    <property type="project" value="UniProtKB-UniPathway"/>
</dbReference>
<dbReference type="GO" id="GO:0045252">
    <property type="term" value="C:oxoglutarate dehydrogenase complex"/>
    <property type="evidence" value="ECO:0007669"/>
    <property type="project" value="InterPro"/>
</dbReference>
<keyword evidence="6 13" id="KW-0808">Transferase</keyword>
<evidence type="ECO:0000259" key="12">
    <source>
        <dbReference type="PROSITE" id="PS51826"/>
    </source>
</evidence>
<dbReference type="InterPro" id="IPR006255">
    <property type="entry name" value="SucB"/>
</dbReference>
<evidence type="ECO:0000256" key="6">
    <source>
        <dbReference type="ARBA" id="ARBA00022679"/>
    </source>
</evidence>
<dbReference type="FunFam" id="3.30.559.10:FF:000007">
    <property type="entry name" value="Dihydrolipoamide acetyltransferase component of pyruvate dehydrogenase complex"/>
    <property type="match status" value="1"/>
</dbReference>
<dbReference type="CDD" id="cd06849">
    <property type="entry name" value="lipoyl_domain"/>
    <property type="match status" value="1"/>
</dbReference>
<dbReference type="SUPFAM" id="SSF47005">
    <property type="entry name" value="Peripheral subunit-binding domain of 2-oxo acid dehydrogenase complex"/>
    <property type="match status" value="1"/>
</dbReference>
<dbReference type="PROSITE" id="PS50968">
    <property type="entry name" value="BIOTINYL_LIPOYL"/>
    <property type="match status" value="1"/>
</dbReference>
<dbReference type="Gene3D" id="2.40.50.100">
    <property type="match status" value="1"/>
</dbReference>
<accession>A0A1J5SAV4</accession>
<dbReference type="PROSITE" id="PS51826">
    <property type="entry name" value="PSBD"/>
    <property type="match status" value="1"/>
</dbReference>
<name>A0A1J5SAV4_9ZZZZ</name>
<dbReference type="UniPathway" id="UPA00868">
    <property type="reaction ID" value="UER00840"/>
</dbReference>
<dbReference type="AlphaFoldDB" id="A0A1J5SAV4"/>
<feature type="domain" description="Lipoyl-binding" evidence="11">
    <location>
        <begin position="1"/>
        <end position="75"/>
    </location>
</feature>
<dbReference type="PANTHER" id="PTHR43416:SF5">
    <property type="entry name" value="DIHYDROLIPOYLLYSINE-RESIDUE SUCCINYLTRANSFERASE COMPONENT OF 2-OXOGLUTARATE DEHYDROGENASE COMPLEX, MITOCHONDRIAL"/>
    <property type="match status" value="1"/>
</dbReference>
<comment type="caution">
    <text evidence="13">The sequence shown here is derived from an EMBL/GenBank/DDBJ whole genome shotgun (WGS) entry which is preliminary data.</text>
</comment>
<evidence type="ECO:0000256" key="9">
    <source>
        <dbReference type="ARBA" id="ARBA00032406"/>
    </source>
</evidence>
<keyword evidence="8 13" id="KW-0012">Acyltransferase</keyword>
<dbReference type="EMBL" id="MLJW01000048">
    <property type="protein sequence ID" value="OIR05681.1"/>
    <property type="molecule type" value="Genomic_DNA"/>
</dbReference>
<dbReference type="SUPFAM" id="SSF52777">
    <property type="entry name" value="CoA-dependent acyltransferases"/>
    <property type="match status" value="1"/>
</dbReference>
<proteinExistence type="inferred from homology"/>
<evidence type="ECO:0000256" key="1">
    <source>
        <dbReference type="ARBA" id="ARBA00001938"/>
    </source>
</evidence>
<dbReference type="InterPro" id="IPR004167">
    <property type="entry name" value="PSBD"/>
</dbReference>
<protein>
    <recommendedName>
        <fullName evidence="4">dihydrolipoyllysine-residue succinyltransferase</fullName>
        <ecNumber evidence="4">2.3.1.61</ecNumber>
    </recommendedName>
    <alternativeName>
        <fullName evidence="9">2-oxoglutarate dehydrogenase complex component E2</fullName>
    </alternativeName>
</protein>
<evidence type="ECO:0000256" key="2">
    <source>
        <dbReference type="ARBA" id="ARBA00005145"/>
    </source>
</evidence>
<dbReference type="InterPro" id="IPR011053">
    <property type="entry name" value="Single_hybrid_motif"/>
</dbReference>
<comment type="cofactor">
    <cofactor evidence="1">
        <name>(R)-lipoate</name>
        <dbReference type="ChEBI" id="CHEBI:83088"/>
    </cofactor>
</comment>
<feature type="domain" description="Peripheral subunit-binding (PSBD)" evidence="12">
    <location>
        <begin position="114"/>
        <end position="151"/>
    </location>
</feature>
<dbReference type="GO" id="GO:0006099">
    <property type="term" value="P:tricarboxylic acid cycle"/>
    <property type="evidence" value="ECO:0007669"/>
    <property type="project" value="UniProtKB-KW"/>
</dbReference>
<organism evidence="13">
    <name type="scientific">mine drainage metagenome</name>
    <dbReference type="NCBI Taxonomy" id="410659"/>
    <lineage>
        <taxon>unclassified sequences</taxon>
        <taxon>metagenomes</taxon>
        <taxon>ecological metagenomes</taxon>
    </lineage>
</organism>
<dbReference type="Gene3D" id="4.10.320.10">
    <property type="entry name" value="E3-binding domain"/>
    <property type="match status" value="1"/>
</dbReference>
<dbReference type="SUPFAM" id="SSF51230">
    <property type="entry name" value="Single hybrid motif"/>
    <property type="match status" value="1"/>
</dbReference>
<evidence type="ECO:0000256" key="5">
    <source>
        <dbReference type="ARBA" id="ARBA00022532"/>
    </source>
</evidence>
<dbReference type="NCBIfam" id="NF004309">
    <property type="entry name" value="PRK05704.1"/>
    <property type="match status" value="1"/>
</dbReference>
<dbReference type="InterPro" id="IPR023213">
    <property type="entry name" value="CAT-like_dom_sf"/>
</dbReference>
<evidence type="ECO:0000256" key="10">
    <source>
        <dbReference type="SAM" id="MobiDB-lite"/>
    </source>
</evidence>
<dbReference type="InterPro" id="IPR003016">
    <property type="entry name" value="2-oxoA_DH_lipoyl-BS"/>
</dbReference>
<dbReference type="Pfam" id="PF00198">
    <property type="entry name" value="2-oxoacid_dh"/>
    <property type="match status" value="1"/>
</dbReference>
<dbReference type="InterPro" id="IPR050537">
    <property type="entry name" value="2-oxoacid_dehydrogenase"/>
</dbReference>
<keyword evidence="7" id="KW-0450">Lipoyl</keyword>
<dbReference type="InterPro" id="IPR001078">
    <property type="entry name" value="2-oxoacid_DH_actylTfrase"/>
</dbReference>
<dbReference type="InterPro" id="IPR036625">
    <property type="entry name" value="E3-bd_dom_sf"/>
</dbReference>
<comment type="similarity">
    <text evidence="3">Belongs to the 2-oxoacid dehydrogenase family.</text>
</comment>
<dbReference type="InterPro" id="IPR000089">
    <property type="entry name" value="Biotin_lipoyl"/>
</dbReference>
<evidence type="ECO:0000256" key="4">
    <source>
        <dbReference type="ARBA" id="ARBA00012945"/>
    </source>
</evidence>
<dbReference type="PROSITE" id="PS00189">
    <property type="entry name" value="LIPOYL"/>
    <property type="match status" value="1"/>
</dbReference>
<dbReference type="Pfam" id="PF00364">
    <property type="entry name" value="Biotin_lipoyl"/>
    <property type="match status" value="1"/>
</dbReference>
<dbReference type="GO" id="GO:0004149">
    <property type="term" value="F:dihydrolipoyllysine-residue succinyltransferase activity"/>
    <property type="evidence" value="ECO:0007669"/>
    <property type="project" value="UniProtKB-EC"/>
</dbReference>
<evidence type="ECO:0000256" key="7">
    <source>
        <dbReference type="ARBA" id="ARBA00022823"/>
    </source>
</evidence>
<keyword evidence="5" id="KW-0816">Tricarboxylic acid cycle</keyword>
<gene>
    <name evidence="13" type="primary">sucB_6</name>
    <name evidence="13" type="ORF">GALL_121160</name>
</gene>
<feature type="compositionally biased region" description="Polar residues" evidence="10">
    <location>
        <begin position="85"/>
        <end position="108"/>
    </location>
</feature>
<evidence type="ECO:0000256" key="8">
    <source>
        <dbReference type="ARBA" id="ARBA00023315"/>
    </source>
</evidence>
<comment type="pathway">
    <text evidence="2">Amino-acid degradation; L-lysine degradation via saccharopine pathway; glutaryl-CoA from L-lysine: step 6/6.</text>
</comment>
<evidence type="ECO:0000256" key="3">
    <source>
        <dbReference type="ARBA" id="ARBA00007317"/>
    </source>
</evidence>
<evidence type="ECO:0000313" key="13">
    <source>
        <dbReference type="EMBL" id="OIR05681.1"/>
    </source>
</evidence>
<dbReference type="EC" id="2.3.1.61" evidence="4"/>
<sequence length="407" mass="44729">MIDVKVPAIGESIKEVTLLKWTKKDGEYVLIDEVVAELESEKATFEVNAEKSGILKTSAKEGDTINIGTVIAQIDETAEKPVESSKLQDTSSKLQVSSDAKPETSNLKPATDIKATPVASAIIADKKVNIDSITPTGYGKKILKNDVLDAINNPGKKSLAGEELFSRNIRKEKMSNLRKTISRRLVESKNTTAMLTTFNEVDMGSIMDIRKKFKDQFKEKYGVNLGFMSFFAKACAVALGEWPTVNAFIDGDELIYHDYADISIAVSTPRGLTVPVIRNVESLSMSDIEKKVVELANKARDSKLTADELTGGTFTITNGGVFGSLMSTPIINIPQSAILGMHKIQDRPMAINGKVEIRSMMYIALSYDHRVIDGKESVSFLVRVKELLEQPELLLLGRDPVKILLEL</sequence>
<dbReference type="Gene3D" id="3.30.559.10">
    <property type="entry name" value="Chloramphenicol acetyltransferase-like domain"/>
    <property type="match status" value="1"/>
</dbReference>
<dbReference type="PANTHER" id="PTHR43416">
    <property type="entry name" value="DIHYDROLIPOYLLYSINE-RESIDUE SUCCINYLTRANSFERASE COMPONENT OF 2-OXOGLUTARATE DEHYDROGENASE COMPLEX, MITOCHONDRIAL-RELATED"/>
    <property type="match status" value="1"/>
</dbReference>
<feature type="region of interest" description="Disordered" evidence="10">
    <location>
        <begin position="79"/>
        <end position="108"/>
    </location>
</feature>
<dbReference type="NCBIfam" id="TIGR01347">
    <property type="entry name" value="sucB"/>
    <property type="match status" value="1"/>
</dbReference>
<reference evidence="13" key="1">
    <citation type="submission" date="2016-10" db="EMBL/GenBank/DDBJ databases">
        <title>Sequence of Gallionella enrichment culture.</title>
        <authorList>
            <person name="Poehlein A."/>
            <person name="Muehling M."/>
            <person name="Daniel R."/>
        </authorList>
    </citation>
    <scope>NUCLEOTIDE SEQUENCE</scope>
</reference>